<name>A0ABW2SAX9_9BURK</name>
<dbReference type="RefSeq" id="WP_382200121.1">
    <property type="nucleotide sequence ID" value="NZ_JBHTBZ010000020.1"/>
</dbReference>
<dbReference type="InterPro" id="IPR054495">
    <property type="entry name" value="DUF488-N3a"/>
</dbReference>
<reference evidence="3" key="1">
    <citation type="journal article" date="2019" name="Int. J. Syst. Evol. Microbiol.">
        <title>The Global Catalogue of Microorganisms (GCM) 10K type strain sequencing project: providing services to taxonomists for standard genome sequencing and annotation.</title>
        <authorList>
            <consortium name="The Broad Institute Genomics Platform"/>
            <consortium name="The Broad Institute Genome Sequencing Center for Infectious Disease"/>
            <person name="Wu L."/>
            <person name="Ma J."/>
        </authorList>
    </citation>
    <scope>NUCLEOTIDE SEQUENCE [LARGE SCALE GENOMIC DNA]</scope>
    <source>
        <strain evidence="3">CCUG 53903</strain>
    </source>
</reference>
<feature type="domain" description="DUF488" evidence="1">
    <location>
        <begin position="3"/>
        <end position="124"/>
    </location>
</feature>
<evidence type="ECO:0000313" key="2">
    <source>
        <dbReference type="EMBL" id="MFC7460654.1"/>
    </source>
</evidence>
<evidence type="ECO:0000259" key="1">
    <source>
        <dbReference type="Pfam" id="PF22751"/>
    </source>
</evidence>
<keyword evidence="3" id="KW-1185">Reference proteome</keyword>
<gene>
    <name evidence="2" type="ORF">ACFQU0_09460</name>
</gene>
<proteinExistence type="predicted"/>
<protein>
    <submittedName>
        <fullName evidence="2">DUF488 domain-containing protein</fullName>
    </submittedName>
</protein>
<dbReference type="EMBL" id="JBHTBZ010000020">
    <property type="protein sequence ID" value="MFC7460654.1"/>
    <property type="molecule type" value="Genomic_DNA"/>
</dbReference>
<evidence type="ECO:0000313" key="3">
    <source>
        <dbReference type="Proteomes" id="UP001596457"/>
    </source>
</evidence>
<dbReference type="Pfam" id="PF22751">
    <property type="entry name" value="DUF488-N3a"/>
    <property type="match status" value="1"/>
</dbReference>
<dbReference type="Proteomes" id="UP001596457">
    <property type="component" value="Unassembled WGS sequence"/>
</dbReference>
<sequence length="128" mass="14234">MALRIVQLGSPRLPDEGTRIGTVRRPPRGVPKSEFASGNWYDVWYPNLAPSVDTMKLGQTADTEAQWTAFAKRYRAEMKTPENAHSIALLARLSQDTDLSVGCYCDNASRCHRSVLRELLREAGADLA</sequence>
<accession>A0ABW2SAX9</accession>
<comment type="caution">
    <text evidence="2">The sequence shown here is derived from an EMBL/GenBank/DDBJ whole genome shotgun (WGS) entry which is preliminary data.</text>
</comment>
<organism evidence="2 3">
    <name type="scientific">Hydrogenophaga defluvii</name>
    <dbReference type="NCBI Taxonomy" id="249410"/>
    <lineage>
        <taxon>Bacteria</taxon>
        <taxon>Pseudomonadati</taxon>
        <taxon>Pseudomonadota</taxon>
        <taxon>Betaproteobacteria</taxon>
        <taxon>Burkholderiales</taxon>
        <taxon>Comamonadaceae</taxon>
        <taxon>Hydrogenophaga</taxon>
    </lineage>
</organism>